<keyword evidence="6 9" id="KW-1133">Transmembrane helix</keyword>
<dbReference type="OrthoDB" id="9796260at2"/>
<feature type="transmembrane region" description="Helical" evidence="9">
    <location>
        <begin position="71"/>
        <end position="90"/>
    </location>
</feature>
<evidence type="ECO:0000256" key="5">
    <source>
        <dbReference type="ARBA" id="ARBA00022692"/>
    </source>
</evidence>
<dbReference type="InterPro" id="IPR037294">
    <property type="entry name" value="ABC_BtuC-like"/>
</dbReference>
<dbReference type="AlphaFoldDB" id="A0A1Q2CZF0"/>
<feature type="transmembrane region" description="Helical" evidence="9">
    <location>
        <begin position="110"/>
        <end position="130"/>
    </location>
</feature>
<evidence type="ECO:0000256" key="6">
    <source>
        <dbReference type="ARBA" id="ARBA00022989"/>
    </source>
</evidence>
<evidence type="ECO:0000256" key="7">
    <source>
        <dbReference type="ARBA" id="ARBA00023004"/>
    </source>
</evidence>
<feature type="transmembrane region" description="Helical" evidence="9">
    <location>
        <begin position="296"/>
        <end position="315"/>
    </location>
</feature>
<feature type="transmembrane region" description="Helical" evidence="9">
    <location>
        <begin position="136"/>
        <end position="155"/>
    </location>
</feature>
<keyword evidence="5 9" id="KW-0812">Transmembrane</keyword>
<keyword evidence="11" id="KW-1185">Reference proteome</keyword>
<dbReference type="Gene3D" id="1.10.3470.10">
    <property type="entry name" value="ABC transporter involved in vitamin B12 uptake, BtuC"/>
    <property type="match status" value="1"/>
</dbReference>
<keyword evidence="8 9" id="KW-0472">Membrane</keyword>
<protein>
    <submittedName>
        <fullName evidence="10">Enterochelin ABC transporter permease</fullName>
    </submittedName>
</protein>
<keyword evidence="4" id="KW-1003">Cell membrane</keyword>
<name>A0A1Q2CZF0_9ACTN</name>
<comment type="similarity">
    <text evidence="2">Belongs to the binding-protein-dependent transport system permease family. FecCD subfamily.</text>
</comment>
<reference evidence="10 11" key="1">
    <citation type="journal article" date="2008" name="Int. J. Syst. Evol. Microbiol.">
        <title>Tessaracoccus flavescens sp. nov., isolated from marine sediment.</title>
        <authorList>
            <person name="Lee D.W."/>
            <person name="Lee S.D."/>
        </authorList>
    </citation>
    <scope>NUCLEOTIDE SEQUENCE [LARGE SCALE GENOMIC DNA]</scope>
    <source>
        <strain evidence="10 11">SST-39T</strain>
    </source>
</reference>
<proteinExistence type="inferred from homology"/>
<sequence>MASTVDPITEPLLDLQRTSRPLGTPRARRRYFIILGTLIALSLLFAYGLLAWNNPMPFGTDGFWRIAERRYNSVIAMVIVAFCQGIATVAFQTVANNRIITPSIMGFESLYRAVQTSAVYFLGVAGLISIQGLAQFGLQIALMVGLALALYGWLLSGKYANLQVMLLVGIVIGGGLGSVSTFMQRLLTPSEFDVLSARLFGNVSNADPSYYPLAIPLVAVAGGLLWAKAKRLNLMSLGKETATSLGLDHRRELMQVLFLVSILMAVSTALVGPMTFLGFLVATLSYQLADTYDHRYIFPMVILTAFVTLAGAYFVMRNIFSAQGVVSIIIEVVGGTLFLIVILRKGRL</sequence>
<dbReference type="FunFam" id="1.10.3470.10:FF:000004">
    <property type="entry name" value="Iron compound ABC transporter, permease"/>
    <property type="match status" value="1"/>
</dbReference>
<dbReference type="PANTHER" id="PTHR30472">
    <property type="entry name" value="FERRIC ENTEROBACTIN TRANSPORT SYSTEM PERMEASE PROTEIN"/>
    <property type="match status" value="1"/>
</dbReference>
<feature type="transmembrane region" description="Helical" evidence="9">
    <location>
        <begin position="256"/>
        <end position="284"/>
    </location>
</feature>
<feature type="transmembrane region" description="Helical" evidence="9">
    <location>
        <begin position="322"/>
        <end position="343"/>
    </location>
</feature>
<evidence type="ECO:0000256" key="2">
    <source>
        <dbReference type="ARBA" id="ARBA00007935"/>
    </source>
</evidence>
<accession>A0A1Q2CZF0</accession>
<dbReference type="PANTHER" id="PTHR30472:SF19">
    <property type="entry name" value="PETROBACTIN IMPORT SYSTEM PERMEASE PROTEIN YCLO"/>
    <property type="match status" value="1"/>
</dbReference>
<dbReference type="SUPFAM" id="SSF81345">
    <property type="entry name" value="ABC transporter involved in vitamin B12 uptake, BtuC"/>
    <property type="match status" value="1"/>
</dbReference>
<dbReference type="STRING" id="399497.BW733_12305"/>
<evidence type="ECO:0000256" key="8">
    <source>
        <dbReference type="ARBA" id="ARBA00023136"/>
    </source>
</evidence>
<dbReference type="GO" id="GO:0022857">
    <property type="term" value="F:transmembrane transporter activity"/>
    <property type="evidence" value="ECO:0007669"/>
    <property type="project" value="InterPro"/>
</dbReference>
<comment type="subcellular location">
    <subcellularLocation>
        <location evidence="1">Cell membrane</location>
        <topology evidence="1">Multi-pass membrane protein</topology>
    </subcellularLocation>
</comment>
<dbReference type="GO" id="GO:0005886">
    <property type="term" value="C:plasma membrane"/>
    <property type="evidence" value="ECO:0007669"/>
    <property type="project" value="UniProtKB-SubCell"/>
</dbReference>
<feature type="transmembrane region" description="Helical" evidence="9">
    <location>
        <begin position="162"/>
        <end position="183"/>
    </location>
</feature>
<dbReference type="GO" id="GO:0033214">
    <property type="term" value="P:siderophore-iron import into cell"/>
    <property type="evidence" value="ECO:0007669"/>
    <property type="project" value="TreeGrafter"/>
</dbReference>
<dbReference type="EMBL" id="CP019607">
    <property type="protein sequence ID" value="AQP51477.1"/>
    <property type="molecule type" value="Genomic_DNA"/>
</dbReference>
<evidence type="ECO:0000256" key="1">
    <source>
        <dbReference type="ARBA" id="ARBA00004651"/>
    </source>
</evidence>
<evidence type="ECO:0000313" key="10">
    <source>
        <dbReference type="EMBL" id="AQP51477.1"/>
    </source>
</evidence>
<dbReference type="InterPro" id="IPR000522">
    <property type="entry name" value="ABC_transptr_permease_BtuC"/>
</dbReference>
<dbReference type="Proteomes" id="UP000188235">
    <property type="component" value="Chromosome"/>
</dbReference>
<evidence type="ECO:0000256" key="4">
    <source>
        <dbReference type="ARBA" id="ARBA00022475"/>
    </source>
</evidence>
<dbReference type="Pfam" id="PF01032">
    <property type="entry name" value="FecCD"/>
    <property type="match status" value="1"/>
</dbReference>
<dbReference type="RefSeq" id="WP_077350818.1">
    <property type="nucleotide sequence ID" value="NZ_CP019607.1"/>
</dbReference>
<keyword evidence="3" id="KW-0813">Transport</keyword>
<feature type="transmembrane region" description="Helical" evidence="9">
    <location>
        <begin position="209"/>
        <end position="227"/>
    </location>
</feature>
<evidence type="ECO:0000256" key="9">
    <source>
        <dbReference type="SAM" id="Phobius"/>
    </source>
</evidence>
<keyword evidence="7" id="KW-0408">Iron</keyword>
<dbReference type="KEGG" id="tfa:BW733_12305"/>
<evidence type="ECO:0000313" key="11">
    <source>
        <dbReference type="Proteomes" id="UP000188235"/>
    </source>
</evidence>
<evidence type="ECO:0000256" key="3">
    <source>
        <dbReference type="ARBA" id="ARBA00022448"/>
    </source>
</evidence>
<gene>
    <name evidence="10" type="ORF">BW733_12305</name>
</gene>
<feature type="transmembrane region" description="Helical" evidence="9">
    <location>
        <begin position="31"/>
        <end position="51"/>
    </location>
</feature>
<organism evidence="10 11">
    <name type="scientific">Tessaracoccus flavescens</name>
    <dbReference type="NCBI Taxonomy" id="399497"/>
    <lineage>
        <taxon>Bacteria</taxon>
        <taxon>Bacillati</taxon>
        <taxon>Actinomycetota</taxon>
        <taxon>Actinomycetes</taxon>
        <taxon>Propionibacteriales</taxon>
        <taxon>Propionibacteriaceae</taxon>
        <taxon>Tessaracoccus</taxon>
    </lineage>
</organism>